<comment type="similarity">
    <text evidence="1">Belongs to the ADP-ribosylglycohydrolase family.</text>
</comment>
<dbReference type="PANTHER" id="PTHR16222">
    <property type="entry name" value="ADP-RIBOSYLGLYCOHYDROLASE"/>
    <property type="match status" value="1"/>
</dbReference>
<evidence type="ECO:0000256" key="5">
    <source>
        <dbReference type="ARBA" id="ARBA00042398"/>
    </source>
</evidence>
<dbReference type="Gene3D" id="1.10.4080.10">
    <property type="entry name" value="ADP-ribosylation/Crystallin J1"/>
    <property type="match status" value="1"/>
</dbReference>
<evidence type="ECO:0000256" key="4">
    <source>
        <dbReference type="ARBA" id="ARBA00041057"/>
    </source>
</evidence>
<name>A0ABR1GTF3_9HYPO</name>
<dbReference type="EC" id="3.2.1.143" evidence="2"/>
<evidence type="ECO:0000256" key="7">
    <source>
        <dbReference type="ARBA" id="ARBA00042722"/>
    </source>
</evidence>
<keyword evidence="3" id="KW-0378">Hydrolase</keyword>
<reference evidence="12 13" key="1">
    <citation type="journal article" date="2025" name="Microbiol. Resour. Announc.">
        <title>Draft genome sequences for Neonectria magnoliae and Neonectria punicea, canker pathogens of Liriodendron tulipifera and Acer saccharum in West Virginia.</title>
        <authorList>
            <person name="Petronek H.M."/>
            <person name="Kasson M.T."/>
            <person name="Metheny A.M."/>
            <person name="Stauder C.M."/>
            <person name="Lovett B."/>
            <person name="Lynch S.C."/>
            <person name="Garnas J.R."/>
            <person name="Kasson L.R."/>
            <person name="Stajich J.E."/>
        </authorList>
    </citation>
    <scope>NUCLEOTIDE SEQUENCE [LARGE SCALE GENOMIC DNA]</scope>
    <source>
        <strain evidence="12 13">NRRL 64653</strain>
    </source>
</reference>
<keyword evidence="13" id="KW-1185">Reference proteome</keyword>
<dbReference type="Proteomes" id="UP001498476">
    <property type="component" value="Unassembled WGS sequence"/>
</dbReference>
<dbReference type="EMBL" id="JAZAVJ010000173">
    <property type="protein sequence ID" value="KAK7408787.1"/>
    <property type="molecule type" value="Genomic_DNA"/>
</dbReference>
<protein>
    <recommendedName>
        <fullName evidence="4">ADP-ribosylhydrolase ARH3</fullName>
        <ecNumber evidence="2">3.2.1.143</ecNumber>
    </recommendedName>
    <alternativeName>
        <fullName evidence="5">ADP-ribose glycohydrolase ARH3</fullName>
    </alternativeName>
    <alternativeName>
        <fullName evidence="6">ADP-ribosylhydrolase 3</fullName>
    </alternativeName>
    <alternativeName>
        <fullName evidence="9">O-acetyl-ADP-ribose deacetylase ARH3</fullName>
    </alternativeName>
    <alternativeName>
        <fullName evidence="10">Poly(ADP-ribose) glycohydrolase ARH3</fullName>
    </alternativeName>
    <alternativeName>
        <fullName evidence="8">[Protein ADP-ribosylarginine] hydrolase-like protein 2</fullName>
    </alternativeName>
    <alternativeName>
        <fullName evidence="7">[Protein ADP-ribosylserine] hydrolase</fullName>
    </alternativeName>
</protein>
<evidence type="ECO:0000256" key="10">
    <source>
        <dbReference type="ARBA" id="ARBA00043193"/>
    </source>
</evidence>
<evidence type="ECO:0000256" key="8">
    <source>
        <dbReference type="ARBA" id="ARBA00042850"/>
    </source>
</evidence>
<comment type="catalytic activity">
    <reaction evidence="11">
        <text>alpha-NAD(+) + H2O = ADP-D-ribose + nicotinamide + H(+)</text>
        <dbReference type="Rhea" id="RHEA:68792"/>
        <dbReference type="ChEBI" id="CHEBI:15377"/>
        <dbReference type="ChEBI" id="CHEBI:15378"/>
        <dbReference type="ChEBI" id="CHEBI:17154"/>
        <dbReference type="ChEBI" id="CHEBI:57967"/>
        <dbReference type="ChEBI" id="CHEBI:77017"/>
    </reaction>
</comment>
<dbReference type="InterPro" id="IPR050792">
    <property type="entry name" value="ADP-ribosylglycohydrolase"/>
</dbReference>
<evidence type="ECO:0000256" key="2">
    <source>
        <dbReference type="ARBA" id="ARBA00012255"/>
    </source>
</evidence>
<comment type="caution">
    <text evidence="12">The sequence shown here is derived from an EMBL/GenBank/DDBJ whole genome shotgun (WGS) entry which is preliminary data.</text>
</comment>
<dbReference type="InterPro" id="IPR005502">
    <property type="entry name" value="Ribosyl_crysJ1"/>
</dbReference>
<gene>
    <name evidence="12" type="ORF">QQX98_009031</name>
</gene>
<evidence type="ECO:0000256" key="3">
    <source>
        <dbReference type="ARBA" id="ARBA00022801"/>
    </source>
</evidence>
<dbReference type="SUPFAM" id="SSF101478">
    <property type="entry name" value="ADP-ribosylglycohydrolase"/>
    <property type="match status" value="1"/>
</dbReference>
<proteinExistence type="inferred from homology"/>
<accession>A0ABR1GTF3</accession>
<dbReference type="Pfam" id="PF03747">
    <property type="entry name" value="ADP_ribosyl_GH"/>
    <property type="match status" value="1"/>
</dbReference>
<dbReference type="PANTHER" id="PTHR16222:SF24">
    <property type="entry name" value="ADP-RIBOSYLHYDROLASE ARH3"/>
    <property type="match status" value="1"/>
</dbReference>
<evidence type="ECO:0000256" key="11">
    <source>
        <dbReference type="ARBA" id="ARBA00049015"/>
    </source>
</evidence>
<organism evidence="12 13">
    <name type="scientific">Neonectria punicea</name>
    <dbReference type="NCBI Taxonomy" id="979145"/>
    <lineage>
        <taxon>Eukaryota</taxon>
        <taxon>Fungi</taxon>
        <taxon>Dikarya</taxon>
        <taxon>Ascomycota</taxon>
        <taxon>Pezizomycotina</taxon>
        <taxon>Sordariomycetes</taxon>
        <taxon>Hypocreomycetidae</taxon>
        <taxon>Hypocreales</taxon>
        <taxon>Nectriaceae</taxon>
        <taxon>Neonectria</taxon>
    </lineage>
</organism>
<evidence type="ECO:0000256" key="6">
    <source>
        <dbReference type="ARBA" id="ARBA00042471"/>
    </source>
</evidence>
<sequence>MSSLPEDYLQRVYAGVLGKLVGVYLGRPFENWTYQEIQDRLGDVKYYVHEKLGVPLVVIDDDVSGTFAFIRALEEHGVRADISSEEIGKTWLNQVIEHRSIFWWGGNGISTEHTVFLNLKNGIAAPQSGAASTNGLTMAQQIGAQIFIDGWAMVAPGNPALASRLAEAAARVSHDGEAVYAAKLWAAMEAEAFVSKDIYHLLDVGLGVIPKDSLVAQMIADVRSWVHQGSDWRQTRQQIEDNYGYDKYSGICHVIPNHAVMIMALLYGGHDFHEAMHIVNTCGWDTDCNSGNVGCLVALMHGLAAFEGGPDWLGPLADRAIISSADGGYSINNAARIAYDIANLGRRLSGQTEIQPPKDGAQFHFSLPGSVQGFQATTHSHLVRVSQSQARGIDSLAIHIKDLTDTSHPLEIMTQTFTPLDVLQVDRNYDIMASPLVYPGQVLKAELHADESNTVASSVCLRVKAYSQDDDLVIVDSSPIILDPGQQGILEWTIPGSLQNWPIQQIGLAIGITKDSSALDGAVFLHSLRWDGAPRIRLKRPSNKSQSFWRRSWVNSVDKMHTDMGPSFFLAQDRGEGILTQGTRDWVSYQVFVSNFVVNFGGPMGVAARVQGLNRYYSLMFTSDKRIALVKALDEKRTELASKPFDWKCDVKYDVCLIR</sequence>
<evidence type="ECO:0000313" key="13">
    <source>
        <dbReference type="Proteomes" id="UP001498476"/>
    </source>
</evidence>
<evidence type="ECO:0000256" key="1">
    <source>
        <dbReference type="ARBA" id="ARBA00010702"/>
    </source>
</evidence>
<dbReference type="InterPro" id="IPR036705">
    <property type="entry name" value="Ribosyl_crysJ1_sf"/>
</dbReference>
<evidence type="ECO:0000256" key="9">
    <source>
        <dbReference type="ARBA" id="ARBA00043187"/>
    </source>
</evidence>
<evidence type="ECO:0000313" key="12">
    <source>
        <dbReference type="EMBL" id="KAK7408787.1"/>
    </source>
</evidence>